<dbReference type="SUPFAM" id="SSF48576">
    <property type="entry name" value="Terpenoid synthases"/>
    <property type="match status" value="1"/>
</dbReference>
<dbReference type="EMBL" id="KY193789">
    <property type="protein sequence ID" value="APD77394.1"/>
    <property type="molecule type" value="mRNA"/>
</dbReference>
<dbReference type="InterPro" id="IPR001906">
    <property type="entry name" value="Terpene_synth_N"/>
</dbReference>
<reference evidence="7" key="1">
    <citation type="journal article" date="2017" name="Plant J.">
        <title>The terpene synthase gene family in Tripterygium wilfordii harbors a labdane-type diterpene synthase among the monoterpene synthase TPS-b subfamily.</title>
        <authorList>
            <person name="Hansen N.L."/>
            <person name="Heskes A.M."/>
            <person name="Hamberger B."/>
            <person name="Olsen C.E."/>
            <person name="Hallstrom B.M."/>
            <person name="Andersen-Ranberg J."/>
            <person name="Hamberger B."/>
        </authorList>
    </citation>
    <scope>NUCLEOTIDE SEQUENCE</scope>
</reference>
<dbReference type="FunFam" id="1.50.10.130:FF:000001">
    <property type="entry name" value="Isoprene synthase, chloroplastic"/>
    <property type="match status" value="1"/>
</dbReference>
<comment type="cofactor">
    <cofactor evidence="1">
        <name>Mg(2+)</name>
        <dbReference type="ChEBI" id="CHEBI:18420"/>
    </cofactor>
</comment>
<dbReference type="SFLD" id="SFLDG01019">
    <property type="entry name" value="Terpene_Cyclase_Like_1_C_Termi"/>
    <property type="match status" value="1"/>
</dbReference>
<dbReference type="InterPro" id="IPR036965">
    <property type="entry name" value="Terpene_synth_N_sf"/>
</dbReference>
<dbReference type="GO" id="GO:0016102">
    <property type="term" value="P:diterpenoid biosynthetic process"/>
    <property type="evidence" value="ECO:0007669"/>
    <property type="project" value="InterPro"/>
</dbReference>
<keyword evidence="2" id="KW-0479">Metal-binding</keyword>
<accession>A0A1J0RHM4</accession>
<keyword evidence="4" id="KW-0456">Lyase</keyword>
<evidence type="ECO:0000256" key="1">
    <source>
        <dbReference type="ARBA" id="ARBA00001946"/>
    </source>
</evidence>
<evidence type="ECO:0000313" key="7">
    <source>
        <dbReference type="EMBL" id="APD77394.1"/>
    </source>
</evidence>
<dbReference type="PANTHER" id="PTHR31225">
    <property type="entry name" value="OS04G0344100 PROTEIN-RELATED"/>
    <property type="match status" value="1"/>
</dbReference>
<dbReference type="Gene3D" id="1.50.10.130">
    <property type="entry name" value="Terpene synthase, N-terminal domain"/>
    <property type="match status" value="1"/>
</dbReference>
<name>A0A1J0RHM4_TRIWF</name>
<dbReference type="SUPFAM" id="SSF48239">
    <property type="entry name" value="Terpenoid cyclases/Protein prenyltransferases"/>
    <property type="match status" value="1"/>
</dbReference>
<dbReference type="GO" id="GO:0010333">
    <property type="term" value="F:terpene synthase activity"/>
    <property type="evidence" value="ECO:0007669"/>
    <property type="project" value="InterPro"/>
</dbReference>
<dbReference type="AlphaFoldDB" id="A0A1J0RHM4"/>
<feature type="domain" description="Terpene synthase N-terminal" evidence="5">
    <location>
        <begin position="37"/>
        <end position="202"/>
    </location>
</feature>
<dbReference type="Pfam" id="PF01397">
    <property type="entry name" value="Terpene_synth"/>
    <property type="match status" value="1"/>
</dbReference>
<dbReference type="CDD" id="cd00684">
    <property type="entry name" value="Terpene_cyclase_plant_C1"/>
    <property type="match status" value="1"/>
</dbReference>
<evidence type="ECO:0000259" key="6">
    <source>
        <dbReference type="Pfam" id="PF03936"/>
    </source>
</evidence>
<dbReference type="InterPro" id="IPR005630">
    <property type="entry name" value="Terpene_synthase_metal-bd"/>
</dbReference>
<evidence type="ECO:0000256" key="4">
    <source>
        <dbReference type="ARBA" id="ARBA00023239"/>
    </source>
</evidence>
<protein>
    <submittedName>
        <fullName evidence="7">Terpene synthase 13</fullName>
    </submittedName>
</protein>
<dbReference type="InterPro" id="IPR034741">
    <property type="entry name" value="Terpene_cyclase-like_1_C"/>
</dbReference>
<gene>
    <name evidence="7" type="primary">TPS13</name>
</gene>
<dbReference type="InterPro" id="IPR044814">
    <property type="entry name" value="Terpene_cyclase_plant_C1"/>
</dbReference>
<proteinExistence type="evidence at transcript level"/>
<dbReference type="Gene3D" id="1.10.600.10">
    <property type="entry name" value="Farnesyl Diphosphate Synthase"/>
    <property type="match status" value="1"/>
</dbReference>
<evidence type="ECO:0000256" key="2">
    <source>
        <dbReference type="ARBA" id="ARBA00022723"/>
    </source>
</evidence>
<feature type="domain" description="Terpene synthase metal-binding" evidence="6">
    <location>
        <begin position="261"/>
        <end position="498"/>
    </location>
</feature>
<sequence>METKAQPAAAAETLRRTANYHAAVWGPRYFASIPLDESVFESYTKQVEEMKVHVKNMLIDSKVNNLETVKLINLLCRLGVSYHFESEIENFLNQAFDSMHNLARENDVCNLDTTAILFQVFRQFGYKMSCDVFNKFRDINGNFKESLANDVKGMLSLYEASHLITHGENILDKALAYTSTRLLKFVESECESPLAKHIAYALQQPFHKGIPRIESKQYISFYEQDDCCNEMLLKLAKIDYNLVQLFYQRELNQLSRWYNILDIPSNFPYARERIAEIHMWSLGTYSEPRYSDARVILTKVITMISILDDTYDLYGTIEELRLLTDAIDRWDIDVIDQLPEYMRFLYSSLLNVYHEFENQLKSEGRSYAVSYAKYAMKEVSRAYHLEAEWFHTGIVPTFDEYLENGLLSSSYHAILSGSFLGMGEIAGVDAFEWLKSNPKMVRALMAIGRLMNDIVSHKDEQKRGDAASGVEVYMKQYGASEGEAVKYVEKKVADAWKDINEGLMMRPNNMSMHLLMAVVNLSRTSHFFYKFGDKYTDSISSKDYVKALFVDQIPLNA</sequence>
<keyword evidence="3" id="KW-0460">Magnesium</keyword>
<dbReference type="SFLD" id="SFLDS00005">
    <property type="entry name" value="Isoprenoid_Synthase_Type_I"/>
    <property type="match status" value="1"/>
</dbReference>
<evidence type="ECO:0000259" key="5">
    <source>
        <dbReference type="Pfam" id="PF01397"/>
    </source>
</evidence>
<dbReference type="FunFam" id="1.10.600.10:FF:000007">
    <property type="entry name" value="Isoprene synthase, chloroplastic"/>
    <property type="match status" value="1"/>
</dbReference>
<dbReference type="Pfam" id="PF03936">
    <property type="entry name" value="Terpene_synth_C"/>
    <property type="match status" value="1"/>
</dbReference>
<dbReference type="PANTHER" id="PTHR31225:SF93">
    <property type="entry name" value="ALPHA-HUMULENE_(-)-(E)-BETA-CARYOPHYLLENE SYNTHASE"/>
    <property type="match status" value="1"/>
</dbReference>
<evidence type="ECO:0000256" key="3">
    <source>
        <dbReference type="ARBA" id="ARBA00022842"/>
    </source>
</evidence>
<organism evidence="7">
    <name type="scientific">Tripterygium wilfordii</name>
    <name type="common">Thunder God vine</name>
    <dbReference type="NCBI Taxonomy" id="458696"/>
    <lineage>
        <taxon>Eukaryota</taxon>
        <taxon>Viridiplantae</taxon>
        <taxon>Streptophyta</taxon>
        <taxon>Embryophyta</taxon>
        <taxon>Tracheophyta</taxon>
        <taxon>Spermatophyta</taxon>
        <taxon>Magnoliopsida</taxon>
        <taxon>eudicotyledons</taxon>
        <taxon>Gunneridae</taxon>
        <taxon>Pentapetalae</taxon>
        <taxon>rosids</taxon>
        <taxon>fabids</taxon>
        <taxon>Celastrales</taxon>
        <taxon>Celastraceae</taxon>
        <taxon>Tripterygium</taxon>
    </lineage>
</organism>
<dbReference type="GO" id="GO:0000287">
    <property type="term" value="F:magnesium ion binding"/>
    <property type="evidence" value="ECO:0007669"/>
    <property type="project" value="InterPro"/>
</dbReference>
<dbReference type="InterPro" id="IPR008949">
    <property type="entry name" value="Isoprenoid_synthase_dom_sf"/>
</dbReference>
<dbReference type="InterPro" id="IPR050148">
    <property type="entry name" value="Terpene_synthase-like"/>
</dbReference>
<dbReference type="InterPro" id="IPR008930">
    <property type="entry name" value="Terpenoid_cyclase/PrenylTrfase"/>
</dbReference>